<organism evidence="5 6">
    <name type="scientific">Corynespora cassiicola Philippines</name>
    <dbReference type="NCBI Taxonomy" id="1448308"/>
    <lineage>
        <taxon>Eukaryota</taxon>
        <taxon>Fungi</taxon>
        <taxon>Dikarya</taxon>
        <taxon>Ascomycota</taxon>
        <taxon>Pezizomycotina</taxon>
        <taxon>Dothideomycetes</taxon>
        <taxon>Pleosporomycetidae</taxon>
        <taxon>Pleosporales</taxon>
        <taxon>Corynesporascaceae</taxon>
        <taxon>Corynespora</taxon>
    </lineage>
</organism>
<dbReference type="PANTHER" id="PTHR24148:SF73">
    <property type="entry name" value="HET DOMAIN PROTEIN (AFU_ORTHOLOGUE AFUA_8G01020)"/>
    <property type="match status" value="1"/>
</dbReference>
<keyword evidence="1" id="KW-0677">Repeat</keyword>
<dbReference type="Pfam" id="PF24883">
    <property type="entry name" value="NPHP3_N"/>
    <property type="match status" value="1"/>
</dbReference>
<dbReference type="Proteomes" id="UP000240883">
    <property type="component" value="Unassembled WGS sequence"/>
</dbReference>
<protein>
    <submittedName>
        <fullName evidence="5">Uncharacterized protein</fullName>
    </submittedName>
</protein>
<dbReference type="InterPro" id="IPR010730">
    <property type="entry name" value="HET"/>
</dbReference>
<dbReference type="Pfam" id="PF06985">
    <property type="entry name" value="HET"/>
    <property type="match status" value="1"/>
</dbReference>
<evidence type="ECO:0000256" key="2">
    <source>
        <dbReference type="SAM" id="MobiDB-lite"/>
    </source>
</evidence>
<evidence type="ECO:0000313" key="6">
    <source>
        <dbReference type="Proteomes" id="UP000240883"/>
    </source>
</evidence>
<gene>
    <name evidence="5" type="ORF">BS50DRAFT_578933</name>
</gene>
<feature type="domain" description="Nephrocystin 3-like N-terminal" evidence="4">
    <location>
        <begin position="118"/>
        <end position="298"/>
    </location>
</feature>
<dbReference type="Gene3D" id="3.40.50.300">
    <property type="entry name" value="P-loop containing nucleotide triphosphate hydrolases"/>
    <property type="match status" value="1"/>
</dbReference>
<dbReference type="OrthoDB" id="3797385at2759"/>
<evidence type="ECO:0000256" key="1">
    <source>
        <dbReference type="ARBA" id="ARBA00022737"/>
    </source>
</evidence>
<dbReference type="AlphaFoldDB" id="A0A2T2N5M9"/>
<dbReference type="STRING" id="1448308.A0A2T2N5M9"/>
<evidence type="ECO:0000313" key="5">
    <source>
        <dbReference type="EMBL" id="PSN60755.1"/>
    </source>
</evidence>
<dbReference type="SUPFAM" id="SSF52540">
    <property type="entry name" value="P-loop containing nucleoside triphosphate hydrolases"/>
    <property type="match status" value="1"/>
</dbReference>
<evidence type="ECO:0000259" key="4">
    <source>
        <dbReference type="Pfam" id="PF24883"/>
    </source>
</evidence>
<dbReference type="PANTHER" id="PTHR24148">
    <property type="entry name" value="ANKYRIN REPEAT DOMAIN-CONTAINING PROTEIN 39 HOMOLOG-RELATED"/>
    <property type="match status" value="1"/>
</dbReference>
<dbReference type="InterPro" id="IPR052895">
    <property type="entry name" value="HetReg/Transcr_Mod"/>
</dbReference>
<sequence>MLPRIQRQLKDDEQQQTGPFHQKFLGGEPEISHSTHIPNMTMNIVGRDSARIIGAVNNNFHGPVNQYYTNQDPINTVMLEWLWPRNPDTRNTSTARFAKQSKIHDSAVEIRKDQPVPWLIERSMFRQWYMGVGGSMWLWGKIGCGKTVMFSAVVSYIESSRVLDNRIRLGHYYCRFQDEDDNELTLILRRWIAQICYKVTPPGSLNNLHRLCHDVYPPRNPTSEELEAVLLGILRSQDSEEKSSENIRDIESQEKIFLLIDALDELTEAHGRNEEVFRFLNRLARANLRNVFILVTSRDRPDIRLYLQPNFCRLEVDYDAVNKDISLYVLETLRATPRLNSLSKEVKEAIRKRLADQANGMFLWATLQLNQLQSSRISNEAYYYRSLESLPQDLHETYNRVLSNIDHTLISKAILALKWIAFAKRPLFIEELVEVCAFEVGSSVSLESELERFSPYNMFELLQDLIIIQPRINFESPDTRLDRRTHTVTLIHISLVEYLIGQSSDVRKSLIFGFTVEEGHSCIARHCLSYLFHFNTIRMEQNDNRMLLEYAWYNWEKHISNTSAIDNPSRIRQKAVILFELLKNHTKSLQKQAGGSHVPSSPELRVFARILDWLPIEKLQTLVHVLSRPYFHPELNDFLRDNVTYSEVYTPLKETDIRLVYPLPCLDREEPVMCRIKSFNLEEKPDYDALSYVWGDWMQHSLAKISGIGVMITQNLSEILKTIRAQEIGQISWLWIDALCIDQSNIRERSHQVMKLTQIFNGAKEVIVCLGGESQDYEDAVKLLRHIGSTNLPPGGQYDHELLAPERSGVEELFEHPFWKRRWTVQEFVLARSGTMLAGSHSIPIGLVERAFERIVNEPNAVSPMWQLFAKSPILDAIRSYILTRQHFWSSGFFDLPELLCRFRNQKGISPHDKVFSVLGLLPPDHPFFIHLGVDYSKDFLELLLDTAILNLEHDGALNILSHVDQSDHKRLGPTWLPTYNHKTIPLISCDANSNVFNAGGKHKPRIETIRRKDSVLLRVLGCTVEDIASYKSSSFKPRGRLQWDTFLAGQSFYGHRLSNGVRSEIRAPPTTEEEELALLQSDEFKLWPDFRIDRHFFFTSSGKVGLGPRRLHIGDIVVIFAGGSVPYVLRRLPTPKKFRSKSGKYPFTKDVFLRKSETDVSGSKCYKSCNTNSCCYTFVGECYMSGIMDGEFVEDRQDKKEIWQTLCIH</sequence>
<evidence type="ECO:0000259" key="3">
    <source>
        <dbReference type="Pfam" id="PF06985"/>
    </source>
</evidence>
<name>A0A2T2N5M9_CORCC</name>
<feature type="domain" description="Heterokaryon incompatibility" evidence="3">
    <location>
        <begin position="687"/>
        <end position="827"/>
    </location>
</feature>
<accession>A0A2T2N5M9</accession>
<reference evidence="5 6" key="1">
    <citation type="journal article" date="2018" name="Front. Microbiol.">
        <title>Genome-Wide Analysis of Corynespora cassiicola Leaf Fall Disease Putative Effectors.</title>
        <authorList>
            <person name="Lopez D."/>
            <person name="Ribeiro S."/>
            <person name="Label P."/>
            <person name="Fumanal B."/>
            <person name="Venisse J.S."/>
            <person name="Kohler A."/>
            <person name="de Oliveira R.R."/>
            <person name="Labutti K."/>
            <person name="Lipzen A."/>
            <person name="Lail K."/>
            <person name="Bauer D."/>
            <person name="Ohm R.A."/>
            <person name="Barry K.W."/>
            <person name="Spatafora J."/>
            <person name="Grigoriev I.V."/>
            <person name="Martin F.M."/>
            <person name="Pujade-Renaud V."/>
        </authorList>
    </citation>
    <scope>NUCLEOTIDE SEQUENCE [LARGE SCALE GENOMIC DNA]</scope>
    <source>
        <strain evidence="5 6">Philippines</strain>
    </source>
</reference>
<dbReference type="InterPro" id="IPR056884">
    <property type="entry name" value="NPHP3-like_N"/>
</dbReference>
<keyword evidence="6" id="KW-1185">Reference proteome</keyword>
<dbReference type="InterPro" id="IPR027417">
    <property type="entry name" value="P-loop_NTPase"/>
</dbReference>
<proteinExistence type="predicted"/>
<feature type="region of interest" description="Disordered" evidence="2">
    <location>
        <begin position="1"/>
        <end position="32"/>
    </location>
</feature>
<dbReference type="EMBL" id="KZ678147">
    <property type="protein sequence ID" value="PSN60755.1"/>
    <property type="molecule type" value="Genomic_DNA"/>
</dbReference>